<keyword evidence="2" id="KW-0808">Transferase</keyword>
<dbReference type="GO" id="GO:0008168">
    <property type="term" value="F:methyltransferase activity"/>
    <property type="evidence" value="ECO:0007669"/>
    <property type="project" value="UniProtKB-KW"/>
</dbReference>
<evidence type="ECO:0000256" key="1">
    <source>
        <dbReference type="ARBA" id="ARBA00022603"/>
    </source>
</evidence>
<reference evidence="3" key="1">
    <citation type="submission" date="2023-08" db="EMBL/GenBank/DDBJ databases">
        <authorList>
            <person name="Chen Y."/>
            <person name="Shah S."/>
            <person name="Dougan E. K."/>
            <person name="Thang M."/>
            <person name="Chan C."/>
        </authorList>
    </citation>
    <scope>NUCLEOTIDE SEQUENCE</scope>
</reference>
<name>A0AA36IU20_9DINO</name>
<evidence type="ECO:0000313" key="3">
    <source>
        <dbReference type="EMBL" id="CAJ1392853.1"/>
    </source>
</evidence>
<keyword evidence="1" id="KW-0489">Methyltransferase</keyword>
<dbReference type="InterPro" id="IPR001525">
    <property type="entry name" value="C5_MeTfrase"/>
</dbReference>
<sequence>QTNLETCVGILESMRGYDDLRYSVRPFLINSLWYGLPQSRARMYIVGIKHCGVNMNPEDFLDTVQTYLSHLQFSPPDPAARLPSSLWIVLGQLPLSGDSLLLPDASSQVVTELQRLQEVRRSSGVTTGTHEKSQAWELTSSPWYEVLPARMREVLAFAELDRQKKDFAYADIYHSAYRYSTGPQRHTP</sequence>
<proteinExistence type="predicted"/>
<dbReference type="Proteomes" id="UP001178507">
    <property type="component" value="Unassembled WGS sequence"/>
</dbReference>
<gene>
    <name evidence="3" type="ORF">EVOR1521_LOCUS17851</name>
</gene>
<dbReference type="Pfam" id="PF00145">
    <property type="entry name" value="DNA_methylase"/>
    <property type="match status" value="1"/>
</dbReference>
<evidence type="ECO:0000313" key="4">
    <source>
        <dbReference type="Proteomes" id="UP001178507"/>
    </source>
</evidence>
<dbReference type="AlphaFoldDB" id="A0AA36IU20"/>
<dbReference type="EMBL" id="CAUJNA010002431">
    <property type="protein sequence ID" value="CAJ1392853.1"/>
    <property type="molecule type" value="Genomic_DNA"/>
</dbReference>
<feature type="non-terminal residue" evidence="3">
    <location>
        <position position="1"/>
    </location>
</feature>
<protein>
    <submittedName>
        <fullName evidence="3">Uncharacterized protein</fullName>
    </submittedName>
</protein>
<dbReference type="GO" id="GO:0032259">
    <property type="term" value="P:methylation"/>
    <property type="evidence" value="ECO:0007669"/>
    <property type="project" value="UniProtKB-KW"/>
</dbReference>
<dbReference type="SUPFAM" id="SSF53335">
    <property type="entry name" value="S-adenosyl-L-methionine-dependent methyltransferases"/>
    <property type="match status" value="1"/>
</dbReference>
<evidence type="ECO:0000256" key="2">
    <source>
        <dbReference type="ARBA" id="ARBA00022679"/>
    </source>
</evidence>
<dbReference type="Gene3D" id="3.40.50.150">
    <property type="entry name" value="Vaccinia Virus protein VP39"/>
    <property type="match status" value="1"/>
</dbReference>
<organism evidence="3 4">
    <name type="scientific">Effrenium voratum</name>
    <dbReference type="NCBI Taxonomy" id="2562239"/>
    <lineage>
        <taxon>Eukaryota</taxon>
        <taxon>Sar</taxon>
        <taxon>Alveolata</taxon>
        <taxon>Dinophyceae</taxon>
        <taxon>Suessiales</taxon>
        <taxon>Symbiodiniaceae</taxon>
        <taxon>Effrenium</taxon>
    </lineage>
</organism>
<accession>A0AA36IU20</accession>
<dbReference type="InterPro" id="IPR029063">
    <property type="entry name" value="SAM-dependent_MTases_sf"/>
</dbReference>
<keyword evidence="4" id="KW-1185">Reference proteome</keyword>
<comment type="caution">
    <text evidence="3">The sequence shown here is derived from an EMBL/GenBank/DDBJ whole genome shotgun (WGS) entry which is preliminary data.</text>
</comment>
<feature type="non-terminal residue" evidence="3">
    <location>
        <position position="188"/>
    </location>
</feature>